<evidence type="ECO:0000259" key="2">
    <source>
        <dbReference type="Pfam" id="PF14016"/>
    </source>
</evidence>
<feature type="compositionally biased region" description="Gly residues" evidence="1">
    <location>
        <begin position="87"/>
        <end position="141"/>
    </location>
</feature>
<proteinExistence type="predicted"/>
<dbReference type="InterPro" id="IPR025326">
    <property type="entry name" value="DUF4232"/>
</dbReference>
<feature type="domain" description="DUF4232" evidence="2">
    <location>
        <begin position="147"/>
        <end position="272"/>
    </location>
</feature>
<evidence type="ECO:0000256" key="1">
    <source>
        <dbReference type="SAM" id="MobiDB-lite"/>
    </source>
</evidence>
<feature type="region of interest" description="Disordered" evidence="1">
    <location>
        <begin position="35"/>
        <end position="142"/>
    </location>
</feature>
<name>A0AAU3HXE6_9ACTN</name>
<protein>
    <submittedName>
        <fullName evidence="3">DUF4232 domain-containing protein</fullName>
    </submittedName>
</protein>
<dbReference type="PROSITE" id="PS51257">
    <property type="entry name" value="PROKAR_LIPOPROTEIN"/>
    <property type="match status" value="1"/>
</dbReference>
<gene>
    <name evidence="3" type="ORF">OG699_20115</name>
</gene>
<reference evidence="3" key="1">
    <citation type="submission" date="2022-10" db="EMBL/GenBank/DDBJ databases">
        <title>The complete genomes of actinobacterial strains from the NBC collection.</title>
        <authorList>
            <person name="Joergensen T.S."/>
            <person name="Alvarez Arevalo M."/>
            <person name="Sterndorff E.B."/>
            <person name="Faurdal D."/>
            <person name="Vuksanovic O."/>
            <person name="Mourched A.-S."/>
            <person name="Charusanti P."/>
            <person name="Shaw S."/>
            <person name="Blin K."/>
            <person name="Weber T."/>
        </authorList>
    </citation>
    <scope>NUCLEOTIDE SEQUENCE</scope>
    <source>
        <strain evidence="3">NBC_01393</strain>
    </source>
</reference>
<feature type="compositionally biased region" description="Gly residues" evidence="1">
    <location>
        <begin position="61"/>
        <end position="77"/>
    </location>
</feature>
<dbReference type="AlphaFoldDB" id="A0AAU3HXE6"/>
<feature type="compositionally biased region" description="Low complexity" evidence="1">
    <location>
        <begin position="42"/>
        <end position="57"/>
    </location>
</feature>
<sequence>MNTPARRNQKSPRNWKSYALGAAAAAALLATTACDPGAAEGSDSSKSSAQPSATASAKPGGASGNTGGDGTGNGGSSTGSSGSSTSSGGGTSSAGSTGGKGGTSSAGGTGGTSSGATGSSGGTSGGGGSTGSGGSTGGGGKEAIAACSQTELGVSAVKERDARHLVLTVQNASTKKCNLYRYPLVRLGDGTRNTPVIKDSDPDPGVPVTLAPGQEAYAALLVAGGARDEYEAKNITLTLQGSTPGSSAGKPIDVPMPVSTLYADDGQLVTYWTTASGYALDFIMSK</sequence>
<accession>A0AAU3HXE6</accession>
<organism evidence="3">
    <name type="scientific">Streptomyces sp. NBC_01393</name>
    <dbReference type="NCBI Taxonomy" id="2903851"/>
    <lineage>
        <taxon>Bacteria</taxon>
        <taxon>Bacillati</taxon>
        <taxon>Actinomycetota</taxon>
        <taxon>Actinomycetes</taxon>
        <taxon>Kitasatosporales</taxon>
        <taxon>Streptomycetaceae</taxon>
        <taxon>Streptomyces</taxon>
    </lineage>
</organism>
<dbReference type="EMBL" id="CP109546">
    <property type="protein sequence ID" value="WTZ10090.1"/>
    <property type="molecule type" value="Genomic_DNA"/>
</dbReference>
<dbReference type="Pfam" id="PF14016">
    <property type="entry name" value="DUF4232"/>
    <property type="match status" value="1"/>
</dbReference>
<evidence type="ECO:0000313" key="3">
    <source>
        <dbReference type="EMBL" id="WTZ10090.1"/>
    </source>
</evidence>